<evidence type="ECO:0000313" key="3">
    <source>
        <dbReference type="Proteomes" id="UP000231279"/>
    </source>
</evidence>
<dbReference type="InterPro" id="IPR050796">
    <property type="entry name" value="SCF_F-box_component"/>
</dbReference>
<dbReference type="Proteomes" id="UP000231279">
    <property type="component" value="Unassembled WGS sequence"/>
</dbReference>
<proteinExistence type="predicted"/>
<evidence type="ECO:0000313" key="2">
    <source>
        <dbReference type="EMBL" id="PIN13420.1"/>
    </source>
</evidence>
<dbReference type="CDD" id="cd22157">
    <property type="entry name" value="F-box_AtFBW1-like"/>
    <property type="match status" value="1"/>
</dbReference>
<reference evidence="3" key="1">
    <citation type="journal article" date="2018" name="Gigascience">
        <title>Genome assembly of the Pink Ipe (Handroanthus impetiginosus, Bignoniaceae), a highly valued, ecologically keystone Neotropical timber forest tree.</title>
        <authorList>
            <person name="Silva-Junior O.B."/>
            <person name="Grattapaglia D."/>
            <person name="Novaes E."/>
            <person name="Collevatti R.G."/>
        </authorList>
    </citation>
    <scope>NUCLEOTIDE SEQUENCE [LARGE SCALE GENOMIC DNA]</scope>
    <source>
        <strain evidence="3">cv. UFG-1</strain>
    </source>
</reference>
<dbReference type="Gene3D" id="1.20.1280.50">
    <property type="match status" value="1"/>
</dbReference>
<dbReference type="OrthoDB" id="591557at2759"/>
<evidence type="ECO:0000259" key="1">
    <source>
        <dbReference type="PROSITE" id="PS50181"/>
    </source>
</evidence>
<dbReference type="SUPFAM" id="SSF81383">
    <property type="entry name" value="F-box domain"/>
    <property type="match status" value="1"/>
</dbReference>
<organism evidence="2 3">
    <name type="scientific">Handroanthus impetiginosus</name>
    <dbReference type="NCBI Taxonomy" id="429701"/>
    <lineage>
        <taxon>Eukaryota</taxon>
        <taxon>Viridiplantae</taxon>
        <taxon>Streptophyta</taxon>
        <taxon>Embryophyta</taxon>
        <taxon>Tracheophyta</taxon>
        <taxon>Spermatophyta</taxon>
        <taxon>Magnoliopsida</taxon>
        <taxon>eudicotyledons</taxon>
        <taxon>Gunneridae</taxon>
        <taxon>Pentapetalae</taxon>
        <taxon>asterids</taxon>
        <taxon>lamiids</taxon>
        <taxon>Lamiales</taxon>
        <taxon>Bignoniaceae</taxon>
        <taxon>Crescentiina</taxon>
        <taxon>Tabebuia alliance</taxon>
        <taxon>Handroanthus</taxon>
    </lineage>
</organism>
<dbReference type="SMART" id="SM00256">
    <property type="entry name" value="FBOX"/>
    <property type="match status" value="1"/>
</dbReference>
<keyword evidence="3" id="KW-1185">Reference proteome</keyword>
<accession>A0A2G9H7Y8</accession>
<dbReference type="InterPro" id="IPR011043">
    <property type="entry name" value="Gal_Oxase/kelch_b-propeller"/>
</dbReference>
<dbReference type="Pfam" id="PF00646">
    <property type="entry name" value="F-box"/>
    <property type="match status" value="1"/>
</dbReference>
<dbReference type="PROSITE" id="PS50181">
    <property type="entry name" value="FBOX"/>
    <property type="match status" value="1"/>
</dbReference>
<dbReference type="SUPFAM" id="SSF50965">
    <property type="entry name" value="Galactose oxidase, central domain"/>
    <property type="match status" value="1"/>
</dbReference>
<dbReference type="PANTHER" id="PTHR31672">
    <property type="entry name" value="BNACNNG10540D PROTEIN"/>
    <property type="match status" value="1"/>
</dbReference>
<dbReference type="InterPro" id="IPR006527">
    <property type="entry name" value="F-box-assoc_dom_typ1"/>
</dbReference>
<comment type="caution">
    <text evidence="2">The sequence shown here is derived from an EMBL/GenBank/DDBJ whole genome shotgun (WGS) entry which is preliminary data.</text>
</comment>
<sequence>MKGKRYSSDSPEHDESKKIKTIRRIETRDGEIRNLPEEIIIEILARVPVKSLLKFRCVSKSWHSLISSSQFIKTHLKNATNKSNFSNHRVMVTICNPHFDLKHCSLRSLMFEPVTVASNIDYPQKNPHKAVWIVGSCNGLICIAIDEKDIYLWNPTTRVSRKIPPAAVKMKQGFYYLWGFGYNEPDDDYNIVGIFCVFGSGGVYESIVKIYSLRANSWKRIEDFKGGIPLDDSGKFASGKIHFSATPGIDLDSRWKIVSLDMKNEVYGIVEQPNYGEGYFDSFLGVLGGCICVLCNYQKTRADVWVMKEYGVKESWSKVVTIPYVNDPGRFLYSKPLCMLPNGDISLVFGNHFIVYNVKDNSFRHPETSNVAAFLEADIYVESLVSPEMEV</sequence>
<dbReference type="STRING" id="429701.A0A2G9H7Y8"/>
<feature type="domain" description="F-box" evidence="1">
    <location>
        <begin position="29"/>
        <end position="75"/>
    </location>
</feature>
<dbReference type="AlphaFoldDB" id="A0A2G9H7Y8"/>
<name>A0A2G9H7Y8_9LAMI</name>
<dbReference type="PANTHER" id="PTHR31672:SF13">
    <property type="entry name" value="F-BOX PROTEIN CPR30-LIKE"/>
    <property type="match status" value="1"/>
</dbReference>
<dbReference type="InterPro" id="IPR036047">
    <property type="entry name" value="F-box-like_dom_sf"/>
</dbReference>
<dbReference type="EMBL" id="NKXS01002483">
    <property type="protein sequence ID" value="PIN13420.1"/>
    <property type="molecule type" value="Genomic_DNA"/>
</dbReference>
<dbReference type="Pfam" id="PF07734">
    <property type="entry name" value="FBA_1"/>
    <property type="match status" value="1"/>
</dbReference>
<dbReference type="InterPro" id="IPR001810">
    <property type="entry name" value="F-box_dom"/>
</dbReference>
<dbReference type="InterPro" id="IPR017451">
    <property type="entry name" value="F-box-assoc_interact_dom"/>
</dbReference>
<gene>
    <name evidence="2" type="ORF">CDL12_13946</name>
</gene>
<dbReference type="NCBIfam" id="TIGR01640">
    <property type="entry name" value="F_box_assoc_1"/>
    <property type="match status" value="1"/>
</dbReference>
<protein>
    <recommendedName>
        <fullName evidence="1">F-box domain-containing protein</fullName>
    </recommendedName>
</protein>